<keyword evidence="2" id="KW-1185">Reference proteome</keyword>
<dbReference type="AlphaFoldDB" id="A0AAW0UJB2"/>
<dbReference type="EMBL" id="JARAKH010000010">
    <property type="protein sequence ID" value="KAK8400213.1"/>
    <property type="molecule type" value="Genomic_DNA"/>
</dbReference>
<gene>
    <name evidence="1" type="ORF">O3P69_003129</name>
</gene>
<protein>
    <submittedName>
        <fullName evidence="1">Uncharacterized protein</fullName>
    </submittedName>
</protein>
<accession>A0AAW0UJB2</accession>
<organism evidence="1 2">
    <name type="scientific">Scylla paramamosain</name>
    <name type="common">Mud crab</name>
    <dbReference type="NCBI Taxonomy" id="85552"/>
    <lineage>
        <taxon>Eukaryota</taxon>
        <taxon>Metazoa</taxon>
        <taxon>Ecdysozoa</taxon>
        <taxon>Arthropoda</taxon>
        <taxon>Crustacea</taxon>
        <taxon>Multicrustacea</taxon>
        <taxon>Malacostraca</taxon>
        <taxon>Eumalacostraca</taxon>
        <taxon>Eucarida</taxon>
        <taxon>Decapoda</taxon>
        <taxon>Pleocyemata</taxon>
        <taxon>Brachyura</taxon>
        <taxon>Eubrachyura</taxon>
        <taxon>Portunoidea</taxon>
        <taxon>Portunidae</taxon>
        <taxon>Portuninae</taxon>
        <taxon>Scylla</taxon>
    </lineage>
</organism>
<dbReference type="Proteomes" id="UP001487740">
    <property type="component" value="Unassembled WGS sequence"/>
</dbReference>
<proteinExistence type="predicted"/>
<comment type="caution">
    <text evidence="1">The sequence shown here is derived from an EMBL/GenBank/DDBJ whole genome shotgun (WGS) entry which is preliminary data.</text>
</comment>
<evidence type="ECO:0000313" key="1">
    <source>
        <dbReference type="EMBL" id="KAK8400213.1"/>
    </source>
</evidence>
<sequence length="170" mass="18368">MLCRLWCPAASGFSTLQGLEGQLRSQHHPASQRAHWWFKEGSKDGFLGGRGSGEAAWGLHSSACSGGHRRHNTHHSHHSPQSCIPVSTEGLGYGHCSEGILHHHYRVALTDSAGCIVGCSALASHEIKLKYVMRGKNLRCGRDSASLPDTSHGTCFPSGYTVVFLILVKV</sequence>
<reference evidence="1 2" key="1">
    <citation type="submission" date="2023-03" db="EMBL/GenBank/DDBJ databases">
        <title>High-quality genome of Scylla paramamosain provides insights in environmental adaptation.</title>
        <authorList>
            <person name="Zhang L."/>
        </authorList>
    </citation>
    <scope>NUCLEOTIDE SEQUENCE [LARGE SCALE GENOMIC DNA]</scope>
    <source>
        <strain evidence="1">LZ_2023a</strain>
        <tissue evidence="1">Muscle</tissue>
    </source>
</reference>
<evidence type="ECO:0000313" key="2">
    <source>
        <dbReference type="Proteomes" id="UP001487740"/>
    </source>
</evidence>
<name>A0AAW0UJB2_SCYPA</name>